<organism evidence="2 3">
    <name type="scientific">Glossina brevipalpis</name>
    <dbReference type="NCBI Taxonomy" id="37001"/>
    <lineage>
        <taxon>Eukaryota</taxon>
        <taxon>Metazoa</taxon>
        <taxon>Ecdysozoa</taxon>
        <taxon>Arthropoda</taxon>
        <taxon>Hexapoda</taxon>
        <taxon>Insecta</taxon>
        <taxon>Pterygota</taxon>
        <taxon>Neoptera</taxon>
        <taxon>Endopterygota</taxon>
        <taxon>Diptera</taxon>
        <taxon>Brachycera</taxon>
        <taxon>Muscomorpha</taxon>
        <taxon>Hippoboscoidea</taxon>
        <taxon>Glossinidae</taxon>
        <taxon>Glossina</taxon>
    </lineage>
</organism>
<evidence type="ECO:0000313" key="2">
    <source>
        <dbReference type="EnsemblMetazoa" id="GBRI022595-PA"/>
    </source>
</evidence>
<reference evidence="2" key="2">
    <citation type="submission" date="2020-05" db="UniProtKB">
        <authorList>
            <consortium name="EnsemblMetazoa"/>
        </authorList>
    </citation>
    <scope>IDENTIFICATION</scope>
    <source>
        <strain evidence="2">IAEA</strain>
    </source>
</reference>
<feature type="compositionally biased region" description="Polar residues" evidence="1">
    <location>
        <begin position="377"/>
        <end position="386"/>
    </location>
</feature>
<accession>A0A1A9WK22</accession>
<keyword evidence="3" id="KW-1185">Reference proteome</keyword>
<dbReference type="VEuPathDB" id="VectorBase:GBRI022595"/>
<protein>
    <submittedName>
        <fullName evidence="2">Uncharacterized protein</fullName>
    </submittedName>
</protein>
<sequence>MRPGPGLVVMALAFISGARRGSTSISSKTLTSSPTSSSSSSSSILSSSPSSSSSITTTTTEKSAFKDLQTSVEIYSQTLTPESLDLGKEKKQDWQHIEKASTTTVSTPVLTNGLYLSGALNYYPAPELVLPVQLKLSLYLDSRSRSTRNLAFTPVSHTRRAYKNTKSKRKARSAIGGYNVKRVNNEFSIKGDRSRLIIDSEDISTSDVTSNSGSIDLKQEKANGLTVYFPVHSADTSRSFDADDIFALVAEDDLLSEESFDHLLKLTDDKIGYLHNGEDYSGTGSVVVEGTQNSGGRGGSENKFSHKDSDDDEYIFERKISEQQKGAKIKELINNEPVHAALLVAQQSNNQNSNREVEPLLNLSKFSSTHNEAKNFGPTTSDTISKPPSKHRSIIESKHPLARLNPWISACDLAQPGPITAPDLQYLSFPETVCEAGEKHNVSQYLSPTLPLQLR</sequence>
<evidence type="ECO:0000256" key="1">
    <source>
        <dbReference type="SAM" id="MobiDB-lite"/>
    </source>
</evidence>
<name>A0A1A9WK22_9MUSC</name>
<feature type="region of interest" description="Disordered" evidence="1">
    <location>
        <begin position="23"/>
        <end position="60"/>
    </location>
</feature>
<feature type="region of interest" description="Disordered" evidence="1">
    <location>
        <begin position="282"/>
        <end position="308"/>
    </location>
</feature>
<proteinExistence type="predicted"/>
<feature type="region of interest" description="Disordered" evidence="1">
    <location>
        <begin position="371"/>
        <end position="391"/>
    </location>
</feature>
<dbReference type="EnsemblMetazoa" id="GBRI022595-RA">
    <property type="protein sequence ID" value="GBRI022595-PA"/>
    <property type="gene ID" value="GBRI022595"/>
</dbReference>
<evidence type="ECO:0000313" key="3">
    <source>
        <dbReference type="Proteomes" id="UP000091820"/>
    </source>
</evidence>
<dbReference type="AlphaFoldDB" id="A0A1A9WK22"/>
<reference evidence="3" key="1">
    <citation type="submission" date="2014-03" db="EMBL/GenBank/DDBJ databases">
        <authorList>
            <person name="Aksoy S."/>
            <person name="Warren W."/>
            <person name="Wilson R.K."/>
        </authorList>
    </citation>
    <scope>NUCLEOTIDE SEQUENCE [LARGE SCALE GENOMIC DNA]</scope>
    <source>
        <strain evidence="3">IAEA</strain>
    </source>
</reference>
<dbReference type="Proteomes" id="UP000091820">
    <property type="component" value="Unassembled WGS sequence"/>
</dbReference>